<dbReference type="GO" id="GO:0030140">
    <property type="term" value="C:trans-Golgi network transport vesicle"/>
    <property type="evidence" value="ECO:0007669"/>
    <property type="project" value="TreeGrafter"/>
</dbReference>
<dbReference type="GO" id="GO:2000009">
    <property type="term" value="P:negative regulation of protein localization to cell surface"/>
    <property type="evidence" value="ECO:0007669"/>
    <property type="project" value="TreeGrafter"/>
</dbReference>
<protein>
    <recommendedName>
        <fullName evidence="2">PDZ domain-containing protein</fullName>
    </recommendedName>
</protein>
<proteinExistence type="predicted"/>
<keyword evidence="4" id="KW-1185">Reference proteome</keyword>
<dbReference type="PROSITE" id="PS50106">
    <property type="entry name" value="PDZ"/>
    <property type="match status" value="1"/>
</dbReference>
<organism evidence="3 4">
    <name type="scientific">Nesidiocoris tenuis</name>
    <dbReference type="NCBI Taxonomy" id="355587"/>
    <lineage>
        <taxon>Eukaryota</taxon>
        <taxon>Metazoa</taxon>
        <taxon>Ecdysozoa</taxon>
        <taxon>Arthropoda</taxon>
        <taxon>Hexapoda</taxon>
        <taxon>Insecta</taxon>
        <taxon>Pterygota</taxon>
        <taxon>Neoptera</taxon>
        <taxon>Paraneoptera</taxon>
        <taxon>Hemiptera</taxon>
        <taxon>Heteroptera</taxon>
        <taxon>Panheteroptera</taxon>
        <taxon>Cimicomorpha</taxon>
        <taxon>Miridae</taxon>
        <taxon>Dicyphina</taxon>
        <taxon>Nesidiocoris</taxon>
    </lineage>
</organism>
<feature type="region of interest" description="Disordered" evidence="1">
    <location>
        <begin position="117"/>
        <end position="185"/>
    </location>
</feature>
<dbReference type="Proteomes" id="UP000479000">
    <property type="component" value="Unassembled WGS sequence"/>
</dbReference>
<dbReference type="GO" id="GO:0005794">
    <property type="term" value="C:Golgi apparatus"/>
    <property type="evidence" value="ECO:0007669"/>
    <property type="project" value="InterPro"/>
</dbReference>
<dbReference type="InterPro" id="IPR038879">
    <property type="entry name" value="GOPC"/>
</dbReference>
<dbReference type="EMBL" id="CADCXU010008111">
    <property type="protein sequence ID" value="CAA9999041.1"/>
    <property type="molecule type" value="Genomic_DNA"/>
</dbReference>
<evidence type="ECO:0000313" key="4">
    <source>
        <dbReference type="Proteomes" id="UP000479000"/>
    </source>
</evidence>
<feature type="compositionally biased region" description="Basic residues" evidence="1">
    <location>
        <begin position="120"/>
        <end position="135"/>
    </location>
</feature>
<name>A0A6H5G880_9HEMI</name>
<evidence type="ECO:0000256" key="1">
    <source>
        <dbReference type="SAM" id="MobiDB-lite"/>
    </source>
</evidence>
<gene>
    <name evidence="3" type="ORF">NTEN_LOCUS5324</name>
</gene>
<dbReference type="PANTHER" id="PTHR16528:SF2">
    <property type="entry name" value="GOLGI-ASSOCIATED PDZ AND COILED-COIL MOTIF-CONTAINING PROTEIN"/>
    <property type="match status" value="1"/>
</dbReference>
<feature type="domain" description="PDZ" evidence="2">
    <location>
        <begin position="52"/>
        <end position="116"/>
    </location>
</feature>
<feature type="compositionally biased region" description="Basic residues" evidence="1">
    <location>
        <begin position="223"/>
        <end position="233"/>
    </location>
</feature>
<dbReference type="PANTHER" id="PTHR16528">
    <property type="entry name" value="GOLGI-ASSOCIATED PDZ AND COILED-COIL MOTIF-CONTAINING"/>
    <property type="match status" value="1"/>
</dbReference>
<dbReference type="OrthoDB" id="10063653at2759"/>
<reference evidence="3 4" key="1">
    <citation type="submission" date="2020-02" db="EMBL/GenBank/DDBJ databases">
        <authorList>
            <person name="Ferguson B K."/>
        </authorList>
    </citation>
    <scope>NUCLEOTIDE SEQUENCE [LARGE SCALE GENOMIC DNA]</scope>
</reference>
<dbReference type="SUPFAM" id="SSF50156">
    <property type="entry name" value="PDZ domain-like"/>
    <property type="match status" value="1"/>
</dbReference>
<dbReference type="GO" id="GO:0044325">
    <property type="term" value="F:transmembrane transporter binding"/>
    <property type="evidence" value="ECO:0007669"/>
    <property type="project" value="TreeGrafter"/>
</dbReference>
<accession>A0A6H5G880</accession>
<feature type="compositionally biased region" description="Basic residues" evidence="1">
    <location>
        <begin position="158"/>
        <end position="179"/>
    </location>
</feature>
<dbReference type="GO" id="GO:0016020">
    <property type="term" value="C:membrane"/>
    <property type="evidence" value="ECO:0007669"/>
    <property type="project" value="TreeGrafter"/>
</dbReference>
<feature type="region of interest" description="Disordered" evidence="1">
    <location>
        <begin position="205"/>
        <end position="242"/>
    </location>
</feature>
<dbReference type="InterPro" id="IPR001478">
    <property type="entry name" value="PDZ"/>
</dbReference>
<dbReference type="AlphaFoldDB" id="A0A6H5G880"/>
<sequence>MPHRTVQVHIFCLLRRSNAIESAVKCGLIEVRAVRQRDTRAPSNDILNTSRTVVLKRDNNSLGLGISITGGREHGVPILISELEPGGGTEQLYVGDAVLEVNGIFLTRAAMRAALEPRTSRRSSITRRPTVKRSKPNQSAPCTLGLPLCRKSSAPCRRAGRGKISKTRRRHRRIARRPNRSSFKTTKTINIKSSKSSIANMYRSIISNTKAKPSPRSSTTPTSRRKCRARPKSVTRATSRSTVQKLTIMSTESATPVLARPFNHQQFQYLVVCKLSEQSYSRPV</sequence>
<dbReference type="Gene3D" id="2.30.42.10">
    <property type="match status" value="1"/>
</dbReference>
<dbReference type="InterPro" id="IPR036034">
    <property type="entry name" value="PDZ_sf"/>
</dbReference>
<evidence type="ECO:0000313" key="3">
    <source>
        <dbReference type="EMBL" id="CAA9999041.1"/>
    </source>
</evidence>
<evidence type="ECO:0000259" key="2">
    <source>
        <dbReference type="PROSITE" id="PS50106"/>
    </source>
</evidence>